<evidence type="ECO:0000256" key="9">
    <source>
        <dbReference type="ARBA" id="ARBA00022840"/>
    </source>
</evidence>
<evidence type="ECO:0000256" key="13">
    <source>
        <dbReference type="ARBA" id="ARBA00023065"/>
    </source>
</evidence>
<evidence type="ECO:0000256" key="4">
    <source>
        <dbReference type="ARBA" id="ARBA00022475"/>
    </source>
</evidence>
<dbReference type="FunFam" id="3.40.50.1000:FF:000020">
    <property type="entry name" value="Probable cation-transporting P-type ATPase"/>
    <property type="match status" value="1"/>
</dbReference>
<accession>A0A1G6TW00</accession>
<dbReference type="GO" id="GO:0005886">
    <property type="term" value="C:plasma membrane"/>
    <property type="evidence" value="ECO:0007669"/>
    <property type="project" value="UniProtKB-SubCell"/>
</dbReference>
<evidence type="ECO:0000256" key="10">
    <source>
        <dbReference type="ARBA" id="ARBA00022842"/>
    </source>
</evidence>
<keyword evidence="12 15" id="KW-1133">Transmembrane helix</keyword>
<dbReference type="STRING" id="361279.SAMN05421663_10978"/>
<evidence type="ECO:0000256" key="3">
    <source>
        <dbReference type="ARBA" id="ARBA00022448"/>
    </source>
</evidence>
<keyword evidence="8 15" id="KW-0547">Nucleotide-binding</keyword>
<evidence type="ECO:0000256" key="1">
    <source>
        <dbReference type="ARBA" id="ARBA00004651"/>
    </source>
</evidence>
<evidence type="ECO:0000256" key="12">
    <source>
        <dbReference type="ARBA" id="ARBA00022989"/>
    </source>
</evidence>
<dbReference type="GO" id="GO:0005524">
    <property type="term" value="F:ATP binding"/>
    <property type="evidence" value="ECO:0007669"/>
    <property type="project" value="UniProtKB-UniRule"/>
</dbReference>
<keyword evidence="7 15" id="KW-0479">Metal-binding</keyword>
<dbReference type="Pfam" id="PF00122">
    <property type="entry name" value="E1-E2_ATPase"/>
    <property type="match status" value="1"/>
</dbReference>
<evidence type="ECO:0000256" key="15">
    <source>
        <dbReference type="RuleBase" id="RU362081"/>
    </source>
</evidence>
<sequence length="611" mass="65345">MKRHFELLAALLSGAIIIITYLLFHDTEAAPFLYIAAYLIGGYYKAKEGITETILERKLNVEMLMIFAAIGAAIIGHWLEGALLIFIFALSGALETYTENRSSQELRALLSLQPDEATRLTGTSKEIVPVDQLKVNDQVLVLPGDRIPADGVITKGTTSIDESAITGEGIPVTKSEGHEVFAGTVNSSAVLEIRVMKPSEDTLFQRIITMVQTAQAQKSPAQQFIERFEGPYVKIVLLLVLLLFLVPPIFTAWSFTESFYRAMILLVVASPCALVASVMPATLSAISKGARNGILVKGGVHLESLGQVKAVAFDKTGSLTVGKPAVTDFLVGKTAESSQVLSAAHAIQSQSSHPLAKAVAAYTNTDSIEPAEHVTDATGQGMEGVWQGQKWRIGKASYMNSTVDQLFAEQANALATAGKSLVFIENEDGIAGVFALQDTLRPEAKAAIRSLTKLGIATIMLTGDNEQTAKAIAAQAGITTYRANCLPEEKVTEIKKLERNHGMIAMVGDGINDAPAIATAQVGIAMGNGTDAALETADMVLIKNDLGKLADAIRLSKRMRRIIKQNVIFSVSVILLLILANVTQYLGLPLGVVGHEGSTILVILNGLRLLK</sequence>
<dbReference type="InterPro" id="IPR051949">
    <property type="entry name" value="Cation_Transport_ATPase"/>
</dbReference>
<dbReference type="PRINTS" id="PR00119">
    <property type="entry name" value="CATATPASE"/>
</dbReference>
<evidence type="ECO:0000313" key="18">
    <source>
        <dbReference type="Proteomes" id="UP000198666"/>
    </source>
</evidence>
<evidence type="ECO:0000259" key="16">
    <source>
        <dbReference type="Pfam" id="PF00122"/>
    </source>
</evidence>
<evidence type="ECO:0000256" key="6">
    <source>
        <dbReference type="ARBA" id="ARBA00022692"/>
    </source>
</evidence>
<dbReference type="SUPFAM" id="SSF81653">
    <property type="entry name" value="Calcium ATPase, transduction domain A"/>
    <property type="match status" value="1"/>
</dbReference>
<dbReference type="Proteomes" id="UP000198666">
    <property type="component" value="Unassembled WGS sequence"/>
</dbReference>
<evidence type="ECO:0000256" key="11">
    <source>
        <dbReference type="ARBA" id="ARBA00022967"/>
    </source>
</evidence>
<keyword evidence="6 15" id="KW-0812">Transmembrane</keyword>
<keyword evidence="11" id="KW-1278">Translocase</keyword>
<dbReference type="Gene3D" id="2.70.150.10">
    <property type="entry name" value="Calcium-transporting ATPase, cytoplasmic transduction domain A"/>
    <property type="match status" value="1"/>
</dbReference>
<keyword evidence="5" id="KW-0597">Phosphoprotein</keyword>
<dbReference type="CDD" id="cd07551">
    <property type="entry name" value="P-type_ATPase_HM_ZosA_PfeT-like"/>
    <property type="match status" value="1"/>
</dbReference>
<dbReference type="NCBIfam" id="TIGR01512">
    <property type="entry name" value="ATPase-IB2_Cd"/>
    <property type="match status" value="1"/>
</dbReference>
<evidence type="ECO:0000256" key="7">
    <source>
        <dbReference type="ARBA" id="ARBA00022723"/>
    </source>
</evidence>
<dbReference type="GO" id="GO:0019829">
    <property type="term" value="F:ATPase-coupled monoatomic cation transmembrane transporter activity"/>
    <property type="evidence" value="ECO:0007669"/>
    <property type="project" value="InterPro"/>
</dbReference>
<dbReference type="InterPro" id="IPR059000">
    <property type="entry name" value="ATPase_P-type_domA"/>
</dbReference>
<feature type="transmembrane region" description="Helical" evidence="15">
    <location>
        <begin position="232"/>
        <end position="253"/>
    </location>
</feature>
<keyword evidence="10" id="KW-0460">Magnesium</keyword>
<dbReference type="GO" id="GO:0046872">
    <property type="term" value="F:metal ion binding"/>
    <property type="evidence" value="ECO:0007669"/>
    <property type="project" value="UniProtKB-KW"/>
</dbReference>
<comment type="subcellular location">
    <subcellularLocation>
        <location evidence="1">Cell membrane</location>
        <topology evidence="1">Multi-pass membrane protein</topology>
    </subcellularLocation>
</comment>
<dbReference type="EMBL" id="FMZB01000009">
    <property type="protein sequence ID" value="SDD33352.1"/>
    <property type="molecule type" value="Genomic_DNA"/>
</dbReference>
<keyword evidence="3" id="KW-0813">Transport</keyword>
<dbReference type="PANTHER" id="PTHR43079:SF1">
    <property type="entry name" value="CADMIUM_ZINC-TRANSPORTING ATPASE HMA1, CHLOROPLASTIC-RELATED"/>
    <property type="match status" value="1"/>
</dbReference>
<dbReference type="InterPro" id="IPR008250">
    <property type="entry name" value="ATPase_P-typ_transduc_dom_A_sf"/>
</dbReference>
<gene>
    <name evidence="17" type="ORF">SAMN05421663_10978</name>
</gene>
<feature type="transmembrane region" description="Helical" evidence="15">
    <location>
        <begin position="259"/>
        <end position="283"/>
    </location>
</feature>
<dbReference type="SUPFAM" id="SSF56784">
    <property type="entry name" value="HAD-like"/>
    <property type="match status" value="1"/>
</dbReference>
<feature type="transmembrane region" description="Helical" evidence="15">
    <location>
        <begin position="567"/>
        <end position="586"/>
    </location>
</feature>
<evidence type="ECO:0000256" key="14">
    <source>
        <dbReference type="ARBA" id="ARBA00023136"/>
    </source>
</evidence>
<dbReference type="InterPro" id="IPR023214">
    <property type="entry name" value="HAD_sf"/>
</dbReference>
<comment type="similarity">
    <text evidence="2 15">Belongs to the cation transport ATPase (P-type) (TC 3.A.3) family. Type IB subfamily.</text>
</comment>
<name>A0A1G6TW00_9BACI</name>
<keyword evidence="9 15" id="KW-0067">ATP-binding</keyword>
<evidence type="ECO:0000256" key="8">
    <source>
        <dbReference type="ARBA" id="ARBA00022741"/>
    </source>
</evidence>
<dbReference type="PRINTS" id="PR00941">
    <property type="entry name" value="CDATPASE"/>
</dbReference>
<evidence type="ECO:0000256" key="2">
    <source>
        <dbReference type="ARBA" id="ARBA00006024"/>
    </source>
</evidence>
<evidence type="ECO:0000256" key="5">
    <source>
        <dbReference type="ARBA" id="ARBA00022553"/>
    </source>
</evidence>
<dbReference type="Pfam" id="PF00702">
    <property type="entry name" value="Hydrolase"/>
    <property type="match status" value="1"/>
</dbReference>
<dbReference type="NCBIfam" id="TIGR01525">
    <property type="entry name" value="ATPase-IB_hvy"/>
    <property type="match status" value="1"/>
</dbReference>
<dbReference type="InterPro" id="IPR023299">
    <property type="entry name" value="ATPase_P-typ_cyto_dom_N"/>
</dbReference>
<keyword evidence="13" id="KW-0406">Ion transport</keyword>
<dbReference type="Gene3D" id="3.40.1110.10">
    <property type="entry name" value="Calcium-transporting ATPase, cytoplasmic domain N"/>
    <property type="match status" value="1"/>
</dbReference>
<organism evidence="17 18">
    <name type="scientific">Terribacillus halophilus</name>
    <dbReference type="NCBI Taxonomy" id="361279"/>
    <lineage>
        <taxon>Bacteria</taxon>
        <taxon>Bacillati</taxon>
        <taxon>Bacillota</taxon>
        <taxon>Bacilli</taxon>
        <taxon>Bacillales</taxon>
        <taxon>Bacillaceae</taxon>
        <taxon>Terribacillus</taxon>
    </lineage>
</organism>
<keyword evidence="4 15" id="KW-1003">Cell membrane</keyword>
<dbReference type="AlphaFoldDB" id="A0A1G6TW00"/>
<dbReference type="InterPro" id="IPR023298">
    <property type="entry name" value="ATPase_P-typ_TM_dom_sf"/>
</dbReference>
<proteinExistence type="inferred from homology"/>
<dbReference type="InterPro" id="IPR036412">
    <property type="entry name" value="HAD-like_sf"/>
</dbReference>
<dbReference type="OrthoDB" id="9813266at2"/>
<dbReference type="FunFam" id="2.70.150.10:FF:000002">
    <property type="entry name" value="Copper-transporting ATPase 1, putative"/>
    <property type="match status" value="1"/>
</dbReference>
<dbReference type="NCBIfam" id="TIGR01494">
    <property type="entry name" value="ATPase_P-type"/>
    <property type="match status" value="1"/>
</dbReference>
<dbReference type="Gene3D" id="3.40.50.1000">
    <property type="entry name" value="HAD superfamily/HAD-like"/>
    <property type="match status" value="1"/>
</dbReference>
<feature type="domain" description="P-type ATPase A" evidence="16">
    <location>
        <begin position="112"/>
        <end position="212"/>
    </location>
</feature>
<dbReference type="PANTHER" id="PTHR43079">
    <property type="entry name" value="PROBABLE CADMIUM/ZINC-TRANSPORTING ATPASE HMA1"/>
    <property type="match status" value="1"/>
</dbReference>
<dbReference type="InterPro" id="IPR027256">
    <property type="entry name" value="P-typ_ATPase_IB"/>
</dbReference>
<dbReference type="GO" id="GO:0016887">
    <property type="term" value="F:ATP hydrolysis activity"/>
    <property type="evidence" value="ECO:0007669"/>
    <property type="project" value="InterPro"/>
</dbReference>
<dbReference type="InterPro" id="IPR001757">
    <property type="entry name" value="P_typ_ATPase"/>
</dbReference>
<evidence type="ECO:0000313" key="17">
    <source>
        <dbReference type="EMBL" id="SDD33352.1"/>
    </source>
</evidence>
<dbReference type="SUPFAM" id="SSF81665">
    <property type="entry name" value="Calcium ATPase, transmembrane domain M"/>
    <property type="match status" value="1"/>
</dbReference>
<protein>
    <submittedName>
        <fullName evidence="17">Cd2+/Zn2+-exporting ATPase</fullName>
    </submittedName>
</protein>
<reference evidence="18" key="1">
    <citation type="submission" date="2016-10" db="EMBL/GenBank/DDBJ databases">
        <authorList>
            <person name="Varghese N."/>
            <person name="Submissions S."/>
        </authorList>
    </citation>
    <scope>NUCLEOTIDE SEQUENCE [LARGE SCALE GENOMIC DNA]</scope>
    <source>
        <strain evidence="18">DSM 21620</strain>
    </source>
</reference>
<feature type="transmembrane region" description="Helical" evidence="15">
    <location>
        <begin position="7"/>
        <end position="24"/>
    </location>
</feature>
<keyword evidence="18" id="KW-1185">Reference proteome</keyword>
<keyword evidence="14 15" id="KW-0472">Membrane</keyword>